<organism evidence="2 3">
    <name type="scientific">Phyllotreta striolata</name>
    <name type="common">Striped flea beetle</name>
    <name type="synonym">Crioceris striolata</name>
    <dbReference type="NCBI Taxonomy" id="444603"/>
    <lineage>
        <taxon>Eukaryota</taxon>
        <taxon>Metazoa</taxon>
        <taxon>Ecdysozoa</taxon>
        <taxon>Arthropoda</taxon>
        <taxon>Hexapoda</taxon>
        <taxon>Insecta</taxon>
        <taxon>Pterygota</taxon>
        <taxon>Neoptera</taxon>
        <taxon>Endopterygota</taxon>
        <taxon>Coleoptera</taxon>
        <taxon>Polyphaga</taxon>
        <taxon>Cucujiformia</taxon>
        <taxon>Chrysomeloidea</taxon>
        <taxon>Chrysomelidae</taxon>
        <taxon>Galerucinae</taxon>
        <taxon>Alticini</taxon>
        <taxon>Phyllotreta</taxon>
    </lineage>
</organism>
<dbReference type="Proteomes" id="UP001153712">
    <property type="component" value="Chromosome 1"/>
</dbReference>
<feature type="region of interest" description="Disordered" evidence="1">
    <location>
        <begin position="504"/>
        <end position="580"/>
    </location>
</feature>
<feature type="compositionally biased region" description="Basic and acidic residues" evidence="1">
    <location>
        <begin position="391"/>
        <end position="446"/>
    </location>
</feature>
<sequence length="864" mass="98413">MNLSKKRCFFCFNTRTISDTSRDIFKRLKGIFSDSSTDIIEIEDLQDLNVCPVCYHKLKILSTIKENISSSNINNNNGCILCTSSDEVFDGSQWDFFEKISSDFKQLSTNSSSRTCSACIYFLDVRYTFKKKLLSKHPNSRNKKEDCENGINKNNIKNNNKPKGIDLQLKPLKYEKELVLPKSVLNDTKFVNQVLIVKLERNDCDVDNESSNTHNDRITTRTSPRTSLRTQPSPYIKKPFFKIKLKAFSSAKKAKQIKEINILQNIQLTAPNKELLIKLVPLKLPLQSDIPPNRLENVDLKIASDLGAIGDETKMDENEIPEIEISDDEMTLQIVDEETNTSDQDEIVIITNGGDEKSQNKSDVIDENGEIGSRNFEEIGSKMDEEIGSTKIEETKYTKNEEITSTKNEEIKSTKNKEHKSTNNEEIKPKKDQEDTEKNSDLDTSNKKQLLVCLEESKNQQANKDDCIAGKLNTSTESLDVIEKNGDVQVSDKAIEDDINEAYAEKKNEEDLDSDKRVLDENDSIETISQNTVIENEEYNKPESTQTNHETKDVETEENVETSDAEPTTEEYDVTPKTQIDKDDTEKCVLITEDDVKDSNTDDEEPIECLEDECLLLGVNTQTLDKKSSNEKDTSSSESLDSNEIFESNEITSLLQKYGTKNEKQTDSDDLKEPTNSSNKEKVIEDAVEDQSELTKNLIKDDLKKVDDTVEKNPDDNETFGLAFTISSDSEESQNSDNSKTKESSSLVNKYREKLPETSTIKTENKPTEDSDSSINDYKDDKKKFEVKNRMDAILDENDKYSVDEIEKKLASFESEDERSNNMDDKEKEESKKRKREEDFSPHVKKKKKVTFGEGTIYVLNDDS</sequence>
<accession>A0A9P0DPK0</accession>
<feature type="compositionally biased region" description="Acidic residues" evidence="1">
    <location>
        <begin position="555"/>
        <end position="573"/>
    </location>
</feature>
<feature type="compositionally biased region" description="Basic and acidic residues" evidence="1">
    <location>
        <begin position="375"/>
        <end position="385"/>
    </location>
</feature>
<feature type="compositionally biased region" description="Polar residues" evidence="1">
    <location>
        <begin position="525"/>
        <end position="534"/>
    </location>
</feature>
<feature type="compositionally biased region" description="Low complexity" evidence="1">
    <location>
        <begin position="149"/>
        <end position="162"/>
    </location>
</feature>
<proteinExistence type="predicted"/>
<feature type="compositionally biased region" description="Basic and acidic residues" evidence="1">
    <location>
        <begin position="777"/>
        <end position="788"/>
    </location>
</feature>
<feature type="compositionally biased region" description="Polar residues" evidence="1">
    <location>
        <begin position="640"/>
        <end position="655"/>
    </location>
</feature>
<feature type="region of interest" description="Disordered" evidence="1">
    <location>
        <begin position="337"/>
        <end position="447"/>
    </location>
</feature>
<feature type="region of interest" description="Disordered" evidence="1">
    <location>
        <begin position="810"/>
        <end position="846"/>
    </location>
</feature>
<feature type="region of interest" description="Disordered" evidence="1">
    <location>
        <begin position="620"/>
        <end position="788"/>
    </location>
</feature>
<evidence type="ECO:0000256" key="1">
    <source>
        <dbReference type="SAM" id="MobiDB-lite"/>
    </source>
</evidence>
<feature type="region of interest" description="Disordered" evidence="1">
    <location>
        <begin position="138"/>
        <end position="162"/>
    </location>
</feature>
<feature type="compositionally biased region" description="Low complexity" evidence="1">
    <location>
        <begin position="220"/>
        <end position="231"/>
    </location>
</feature>
<feature type="compositionally biased region" description="Acidic residues" evidence="1">
    <location>
        <begin position="337"/>
        <end position="346"/>
    </location>
</feature>
<feature type="compositionally biased region" description="Basic and acidic residues" evidence="1">
    <location>
        <begin position="504"/>
        <end position="520"/>
    </location>
</feature>
<evidence type="ECO:0000313" key="2">
    <source>
        <dbReference type="EMBL" id="CAH1140386.1"/>
    </source>
</evidence>
<feature type="compositionally biased region" description="Basic and acidic residues" evidence="1">
    <location>
        <begin position="698"/>
        <end position="715"/>
    </location>
</feature>
<feature type="region of interest" description="Disordered" evidence="1">
    <location>
        <begin position="208"/>
        <end position="231"/>
    </location>
</feature>
<protein>
    <submittedName>
        <fullName evidence="2">Uncharacterized protein</fullName>
    </submittedName>
</protein>
<feature type="compositionally biased region" description="Basic and acidic residues" evidence="1">
    <location>
        <begin position="660"/>
        <end position="685"/>
    </location>
</feature>
<feature type="compositionally biased region" description="Basic and acidic residues" evidence="1">
    <location>
        <begin position="818"/>
        <end position="842"/>
    </location>
</feature>
<dbReference type="AlphaFoldDB" id="A0A9P0DPK0"/>
<keyword evidence="3" id="KW-1185">Reference proteome</keyword>
<evidence type="ECO:0000313" key="3">
    <source>
        <dbReference type="Proteomes" id="UP001153712"/>
    </source>
</evidence>
<gene>
    <name evidence="2" type="ORF">PHYEVI_LOCUS688</name>
</gene>
<feature type="compositionally biased region" description="Basic and acidic residues" evidence="1">
    <location>
        <begin position="624"/>
        <end position="635"/>
    </location>
</feature>
<reference evidence="2" key="1">
    <citation type="submission" date="2022-01" db="EMBL/GenBank/DDBJ databases">
        <authorList>
            <person name="King R."/>
        </authorList>
    </citation>
    <scope>NUCLEOTIDE SEQUENCE</scope>
</reference>
<dbReference type="OrthoDB" id="6783086at2759"/>
<name>A0A9P0DPK0_PHYSR</name>
<feature type="compositionally biased region" description="Basic and acidic residues" evidence="1">
    <location>
        <begin position="354"/>
        <end position="364"/>
    </location>
</feature>
<dbReference type="EMBL" id="OU900094">
    <property type="protein sequence ID" value="CAH1140386.1"/>
    <property type="molecule type" value="Genomic_DNA"/>
</dbReference>